<gene>
    <name evidence="2" type="ORF">SSLN_LOCUS2547</name>
</gene>
<evidence type="ECO:0000313" key="2">
    <source>
        <dbReference type="EMBL" id="VDL88932.1"/>
    </source>
</evidence>
<dbReference type="Proteomes" id="UP000275846">
    <property type="component" value="Unassembled WGS sequence"/>
</dbReference>
<reference evidence="4" key="1">
    <citation type="submission" date="2016-06" db="UniProtKB">
        <authorList>
            <consortium name="WormBaseParasite"/>
        </authorList>
    </citation>
    <scope>IDENTIFICATION</scope>
</reference>
<dbReference type="EMBL" id="UYSU01032280">
    <property type="protein sequence ID" value="VDL88932.1"/>
    <property type="molecule type" value="Genomic_DNA"/>
</dbReference>
<sequence length="110" mass="11303">MRDHGERTKTTPDIYLEMASLWYRPTVAVGFMKRGLVKVSPRGGGGGGGDGGGGSVDPISVVVIAIAAAATTPTHIVNYKGSADVPTAEQMGGTTGTDFVLHCPTQERGS</sequence>
<name>A0A183SE99_SCHSO</name>
<proteinExistence type="predicted"/>
<protein>
    <submittedName>
        <fullName evidence="2 4">Uncharacterized protein</fullName>
    </submittedName>
</protein>
<keyword evidence="3" id="KW-1185">Reference proteome</keyword>
<accession>A0A183SE99</accession>
<feature type="region of interest" description="Disordered" evidence="1">
    <location>
        <begin position="89"/>
        <end position="110"/>
    </location>
</feature>
<evidence type="ECO:0000313" key="4">
    <source>
        <dbReference type="WBParaSite" id="SSLN_0000263401-mRNA-1"/>
    </source>
</evidence>
<evidence type="ECO:0000256" key="1">
    <source>
        <dbReference type="SAM" id="MobiDB-lite"/>
    </source>
</evidence>
<dbReference type="AlphaFoldDB" id="A0A183SE99"/>
<organism evidence="4">
    <name type="scientific">Schistocephalus solidus</name>
    <name type="common">Tapeworm</name>
    <dbReference type="NCBI Taxonomy" id="70667"/>
    <lineage>
        <taxon>Eukaryota</taxon>
        <taxon>Metazoa</taxon>
        <taxon>Spiralia</taxon>
        <taxon>Lophotrochozoa</taxon>
        <taxon>Platyhelminthes</taxon>
        <taxon>Cestoda</taxon>
        <taxon>Eucestoda</taxon>
        <taxon>Diphyllobothriidea</taxon>
        <taxon>Diphyllobothriidae</taxon>
        <taxon>Schistocephalus</taxon>
    </lineage>
</organism>
<evidence type="ECO:0000313" key="3">
    <source>
        <dbReference type="Proteomes" id="UP000275846"/>
    </source>
</evidence>
<reference evidence="2 3" key="2">
    <citation type="submission" date="2018-11" db="EMBL/GenBank/DDBJ databases">
        <authorList>
            <consortium name="Pathogen Informatics"/>
        </authorList>
    </citation>
    <scope>NUCLEOTIDE SEQUENCE [LARGE SCALE GENOMIC DNA]</scope>
    <source>
        <strain evidence="2 3">NST_G2</strain>
    </source>
</reference>
<dbReference type="WBParaSite" id="SSLN_0000263401-mRNA-1">
    <property type="protein sequence ID" value="SSLN_0000263401-mRNA-1"/>
    <property type="gene ID" value="SSLN_0000263401"/>
</dbReference>